<dbReference type="Gene3D" id="1.10.246.60">
    <property type="entry name" value="Eukaryotic translation initiation factor 3 like domains"/>
    <property type="match status" value="1"/>
</dbReference>
<feature type="compositionally biased region" description="Acidic residues" evidence="5">
    <location>
        <begin position="95"/>
        <end position="107"/>
    </location>
</feature>
<dbReference type="GO" id="GO:0003743">
    <property type="term" value="F:translation initiation factor activity"/>
    <property type="evidence" value="ECO:0007669"/>
    <property type="project" value="UniProtKB-UniRule"/>
</dbReference>
<reference evidence="6 7" key="1">
    <citation type="journal article" date="2018" name="Mol. Biol. Evol.">
        <title>Broad Genomic Sampling Reveals a Smut Pathogenic Ancestry of the Fungal Clade Ustilaginomycotina.</title>
        <authorList>
            <person name="Kijpornyongpan T."/>
            <person name="Mondo S.J."/>
            <person name="Barry K."/>
            <person name="Sandor L."/>
            <person name="Lee J."/>
            <person name="Lipzen A."/>
            <person name="Pangilinan J."/>
            <person name="LaButti K."/>
            <person name="Hainaut M."/>
            <person name="Henrissat B."/>
            <person name="Grigoriev I.V."/>
            <person name="Spatafora J.W."/>
            <person name="Aime M.C."/>
        </authorList>
    </citation>
    <scope>NUCLEOTIDE SEQUENCE [LARGE SCALE GENOMIC DNA]</scope>
    <source>
        <strain evidence="6 7">MCA 3882</strain>
    </source>
</reference>
<protein>
    <recommendedName>
        <fullName evidence="4">Eukaryotic translation initiation factor 3 subunit J</fullName>
        <shortName evidence="4">eIF3j</shortName>
    </recommendedName>
    <alternativeName>
        <fullName evidence="4">Eukaryotic translation initiation factor 3 30 kDa subunit homolog</fullName>
        <shortName evidence="4">eIF-3 30 kDa subunit homolog</shortName>
    </alternativeName>
</protein>
<dbReference type="PANTHER" id="PTHR21681">
    <property type="entry name" value="EUKARYOTIC TRANSLATION INITIATION FACTOR 3 SUBUNIT J"/>
    <property type="match status" value="1"/>
</dbReference>
<feature type="compositionally biased region" description="Basic and acidic residues" evidence="5">
    <location>
        <begin position="212"/>
        <end position="221"/>
    </location>
</feature>
<evidence type="ECO:0000313" key="6">
    <source>
        <dbReference type="EMBL" id="PWN37815.1"/>
    </source>
</evidence>
<evidence type="ECO:0000256" key="3">
    <source>
        <dbReference type="ARBA" id="ARBA00022917"/>
    </source>
</evidence>
<comment type="subcellular location">
    <subcellularLocation>
        <location evidence="4">Cytoplasm</location>
    </subcellularLocation>
</comment>
<keyword evidence="1 4" id="KW-0963">Cytoplasm</keyword>
<evidence type="ECO:0000256" key="2">
    <source>
        <dbReference type="ARBA" id="ARBA00022540"/>
    </source>
</evidence>
<dbReference type="InterPro" id="IPR013906">
    <property type="entry name" value="eIF3j"/>
</dbReference>
<dbReference type="OrthoDB" id="20381at2759"/>
<dbReference type="HAMAP" id="MF_03009">
    <property type="entry name" value="eIF3j"/>
    <property type="match status" value="1"/>
</dbReference>
<evidence type="ECO:0000256" key="1">
    <source>
        <dbReference type="ARBA" id="ARBA00022490"/>
    </source>
</evidence>
<dbReference type="InterPro" id="IPR023194">
    <property type="entry name" value="eIF3-like_dom_sf"/>
</dbReference>
<sequence>MASSDWDASSDDGAAPVSKAAAPNSTTKANVPAYGRKRFDDEDVEDDVKDDWDAEDEEPEKPDVSNLAPIKKKSTVKQKIKEREERERRQAELGLDSDEEDEEEEDPLERRRREREAQIKADVENAANLLGTSKISNTASVDASLKPTKLSTKEEWEEFSDNLYKSLIKQHSTKPGYDKHFIPHFAKLLSENLRDVDCRKQSTTWKNIADEKTRAEKEKKSGGGVTKATKAAKPKTVGTASAKNTIDMRAYGDEALDDGDDLDFM</sequence>
<keyword evidence="2 4" id="KW-0396">Initiation factor</keyword>
<feature type="region of interest" description="Disordered" evidence="5">
    <location>
        <begin position="212"/>
        <end position="240"/>
    </location>
</feature>
<feature type="compositionally biased region" description="Low complexity" evidence="5">
    <location>
        <begin position="226"/>
        <end position="240"/>
    </location>
</feature>
<feature type="compositionally biased region" description="Acidic residues" evidence="5">
    <location>
        <begin position="41"/>
        <end position="60"/>
    </location>
</feature>
<dbReference type="Proteomes" id="UP000245771">
    <property type="component" value="Unassembled WGS sequence"/>
</dbReference>
<feature type="compositionally biased region" description="Low complexity" evidence="5">
    <location>
        <begin position="1"/>
        <end position="15"/>
    </location>
</feature>
<feature type="region of interest" description="Disordered" evidence="5">
    <location>
        <begin position="1"/>
        <end position="139"/>
    </location>
</feature>
<keyword evidence="7" id="KW-1185">Reference proteome</keyword>
<dbReference type="InParanoid" id="A0A316VQP2"/>
<feature type="compositionally biased region" description="Basic and acidic residues" evidence="5">
    <location>
        <begin position="79"/>
        <end position="91"/>
    </location>
</feature>
<dbReference type="PANTHER" id="PTHR21681:SF0">
    <property type="entry name" value="EUKARYOTIC TRANSLATION INITIATION FACTOR 3 SUBUNIT J"/>
    <property type="match status" value="1"/>
</dbReference>
<comment type="subunit">
    <text evidence="4">Component of the eukaryotic translation initiation factor 3 (eIF-3) complex.</text>
</comment>
<dbReference type="EMBL" id="KZ819602">
    <property type="protein sequence ID" value="PWN37815.1"/>
    <property type="molecule type" value="Genomic_DNA"/>
</dbReference>
<dbReference type="STRING" id="1280837.A0A316VQP2"/>
<organism evidence="6 7">
    <name type="scientific">Meira miltonrushii</name>
    <dbReference type="NCBI Taxonomy" id="1280837"/>
    <lineage>
        <taxon>Eukaryota</taxon>
        <taxon>Fungi</taxon>
        <taxon>Dikarya</taxon>
        <taxon>Basidiomycota</taxon>
        <taxon>Ustilaginomycotina</taxon>
        <taxon>Exobasidiomycetes</taxon>
        <taxon>Exobasidiales</taxon>
        <taxon>Brachybasidiaceae</taxon>
        <taxon>Meira</taxon>
    </lineage>
</organism>
<dbReference type="GO" id="GO:0001732">
    <property type="term" value="P:formation of cytoplasmic translation initiation complex"/>
    <property type="evidence" value="ECO:0007669"/>
    <property type="project" value="UniProtKB-UniRule"/>
</dbReference>
<evidence type="ECO:0000313" key="7">
    <source>
        <dbReference type="Proteomes" id="UP000245771"/>
    </source>
</evidence>
<accession>A0A316VQP2</accession>
<keyword evidence="3 4" id="KW-0648">Protein biosynthesis</keyword>
<comment type="similarity">
    <text evidence="4">Belongs to the eIF-3 subunit J family.</text>
</comment>
<gene>
    <name evidence="4" type="primary">HCR1</name>
    <name evidence="6" type="ORF">FA14DRAFT_142388</name>
</gene>
<dbReference type="GO" id="GO:0005852">
    <property type="term" value="C:eukaryotic translation initiation factor 3 complex"/>
    <property type="evidence" value="ECO:0007669"/>
    <property type="project" value="UniProtKB-UniRule"/>
</dbReference>
<feature type="compositionally biased region" description="Polar residues" evidence="5">
    <location>
        <begin position="130"/>
        <end position="139"/>
    </location>
</feature>
<comment type="function">
    <text evidence="4">Component of the eukaryotic translation initiation factor 3 (eIF-3) complex, which is involved in protein synthesis of a specialized repertoire of mRNAs and, together with other initiation factors, stimulates binding of mRNA and methionyl-tRNAi to the 40S ribosome. The eIF-3 complex specifically targets and initiates translation of a subset of mRNAs involved in cell proliferation.</text>
</comment>
<dbReference type="GO" id="GO:0016282">
    <property type="term" value="C:eukaryotic 43S preinitiation complex"/>
    <property type="evidence" value="ECO:0007669"/>
    <property type="project" value="UniProtKB-UniRule"/>
</dbReference>
<dbReference type="GO" id="GO:0033290">
    <property type="term" value="C:eukaryotic 48S preinitiation complex"/>
    <property type="evidence" value="ECO:0007669"/>
    <property type="project" value="UniProtKB-UniRule"/>
</dbReference>
<name>A0A316VQP2_9BASI</name>
<evidence type="ECO:0000256" key="4">
    <source>
        <dbReference type="HAMAP-Rule" id="MF_03009"/>
    </source>
</evidence>
<dbReference type="Pfam" id="PF08597">
    <property type="entry name" value="eIF3_subunit"/>
    <property type="match status" value="1"/>
</dbReference>
<feature type="compositionally biased region" description="Basic and acidic residues" evidence="5">
    <location>
        <begin position="108"/>
        <end position="123"/>
    </location>
</feature>
<evidence type="ECO:0000256" key="5">
    <source>
        <dbReference type="SAM" id="MobiDB-lite"/>
    </source>
</evidence>
<proteinExistence type="inferred from homology"/>
<dbReference type="AlphaFoldDB" id="A0A316VQP2"/>